<dbReference type="InterPro" id="IPR050268">
    <property type="entry name" value="NADH-dep_flavin_reductase"/>
</dbReference>
<dbReference type="InterPro" id="IPR036390">
    <property type="entry name" value="WH_DNA-bd_sf"/>
</dbReference>
<comment type="similarity">
    <text evidence="1">Belongs to the non-flavoprotein flavin reductase family.</text>
</comment>
<dbReference type="PANTHER" id="PTHR30466">
    <property type="entry name" value="FLAVIN REDUCTASE"/>
    <property type="match status" value="1"/>
</dbReference>
<keyword evidence="2" id="KW-0560">Oxidoreductase</keyword>
<evidence type="ECO:0000313" key="6">
    <source>
        <dbReference type="Proteomes" id="UP000186895"/>
    </source>
</evidence>
<protein>
    <submittedName>
        <fullName evidence="5">NADH-FMN oxidoreductase RutF, flavin reductase (DIM6/NTAB) family</fullName>
    </submittedName>
</protein>
<dbReference type="SMART" id="SM00903">
    <property type="entry name" value="Flavin_Reduct"/>
    <property type="match status" value="1"/>
</dbReference>
<sequence>MSFDPKDFRRALGKFPTGVTVITTRDADGNPIGMTASSFNTLSIDPALVLWSIDKGAYSLDAFTKGKGFAINVLRNDQVELSNNFARRGEDKFAGVDTRDCTNGAPLLPDTAAWFACNTWEVYEGGDHFIIVGQVTEYHYEDNVGSLVFHNGRYAVPESHPATQAPAESLQARGLLGDYLLYQLRQTLNAYAADFYPQLSHFGVTAEEWRVLTLLADGEAMTPEQISPFVSQPLKELADTSEWLQEKGLLQVNDQGFRLTDKGQQLAAQLLDKAVEHEQKTVACLSSEQQQALKEGLKLLQQSFAG</sequence>
<dbReference type="Pfam" id="PF01613">
    <property type="entry name" value="Flavin_Reduct"/>
    <property type="match status" value="1"/>
</dbReference>
<reference evidence="6" key="1">
    <citation type="submission" date="2017-01" db="EMBL/GenBank/DDBJ databases">
        <authorList>
            <person name="Varghese N."/>
            <person name="Submissions S."/>
        </authorList>
    </citation>
    <scope>NUCLEOTIDE SEQUENCE [LARGE SCALE GENOMIC DNA]</scope>
    <source>
        <strain evidence="6">DSM 7027</strain>
    </source>
</reference>
<dbReference type="Proteomes" id="UP000186895">
    <property type="component" value="Unassembled WGS sequence"/>
</dbReference>
<dbReference type="Gene3D" id="2.30.110.10">
    <property type="entry name" value="Electron Transport, Fmn-binding Protein, Chain A"/>
    <property type="match status" value="1"/>
</dbReference>
<keyword evidence="6" id="KW-1185">Reference proteome</keyword>
<dbReference type="PANTHER" id="PTHR30466:SF11">
    <property type="entry name" value="FLAVIN-DEPENDENT MONOOXYGENASE, REDUCTASE SUBUNIT HSAB"/>
    <property type="match status" value="1"/>
</dbReference>
<feature type="domain" description="HTH marR-type" evidence="3">
    <location>
        <begin position="197"/>
        <end position="290"/>
    </location>
</feature>
<proteinExistence type="inferred from homology"/>
<dbReference type="AlphaFoldDB" id="A0A1N6SF09"/>
<name>A0A1N6SF09_9GAMM</name>
<dbReference type="GO" id="GO:0042602">
    <property type="term" value="F:riboflavin reductase (NADPH) activity"/>
    <property type="evidence" value="ECO:0007669"/>
    <property type="project" value="TreeGrafter"/>
</dbReference>
<dbReference type="GO" id="GO:0010181">
    <property type="term" value="F:FMN binding"/>
    <property type="evidence" value="ECO:0007669"/>
    <property type="project" value="InterPro"/>
</dbReference>
<dbReference type="GO" id="GO:0003700">
    <property type="term" value="F:DNA-binding transcription factor activity"/>
    <property type="evidence" value="ECO:0007669"/>
    <property type="project" value="InterPro"/>
</dbReference>
<accession>A0A1N6SF09</accession>
<dbReference type="SUPFAM" id="SSF46785">
    <property type="entry name" value="Winged helix' DNA-binding domain"/>
    <property type="match status" value="1"/>
</dbReference>
<evidence type="ECO:0000313" key="5">
    <source>
        <dbReference type="EMBL" id="SIQ39542.1"/>
    </source>
</evidence>
<dbReference type="InterPro" id="IPR000835">
    <property type="entry name" value="HTH_MarR-typ"/>
</dbReference>
<dbReference type="InterPro" id="IPR036388">
    <property type="entry name" value="WH-like_DNA-bd_sf"/>
</dbReference>
<feature type="domain" description="Flavin reductase like" evidence="4">
    <location>
        <begin position="12"/>
        <end position="156"/>
    </location>
</feature>
<evidence type="ECO:0000256" key="1">
    <source>
        <dbReference type="ARBA" id="ARBA00008898"/>
    </source>
</evidence>
<dbReference type="InterPro" id="IPR002563">
    <property type="entry name" value="Flavin_Rdtase-like_dom"/>
</dbReference>
<evidence type="ECO:0000259" key="4">
    <source>
        <dbReference type="SMART" id="SM00903"/>
    </source>
</evidence>
<dbReference type="RefSeq" id="WP_076462811.1">
    <property type="nucleotide sequence ID" value="NZ_FTMN01000004.1"/>
</dbReference>
<dbReference type="STRING" id="49186.SAMN05421647_104222"/>
<evidence type="ECO:0000259" key="3">
    <source>
        <dbReference type="SMART" id="SM00347"/>
    </source>
</evidence>
<dbReference type="eggNOG" id="COG1853">
    <property type="taxonomic scope" value="Bacteria"/>
</dbReference>
<dbReference type="EMBL" id="FTMN01000004">
    <property type="protein sequence ID" value="SIQ39542.1"/>
    <property type="molecule type" value="Genomic_DNA"/>
</dbReference>
<dbReference type="SUPFAM" id="SSF50475">
    <property type="entry name" value="FMN-binding split barrel"/>
    <property type="match status" value="1"/>
</dbReference>
<evidence type="ECO:0000256" key="2">
    <source>
        <dbReference type="ARBA" id="ARBA00023002"/>
    </source>
</evidence>
<dbReference type="InterPro" id="IPR012349">
    <property type="entry name" value="Split_barrel_FMN-bd"/>
</dbReference>
<gene>
    <name evidence="5" type="ORF">SAMN05421647_104222</name>
</gene>
<dbReference type="SMART" id="SM00347">
    <property type="entry name" value="HTH_MARR"/>
    <property type="match status" value="1"/>
</dbReference>
<dbReference type="Gene3D" id="1.10.10.10">
    <property type="entry name" value="Winged helix-like DNA-binding domain superfamily/Winged helix DNA-binding domain"/>
    <property type="match status" value="1"/>
</dbReference>
<organism evidence="5 6">
    <name type="scientific">Marinobacterium stanieri</name>
    <dbReference type="NCBI Taxonomy" id="49186"/>
    <lineage>
        <taxon>Bacteria</taxon>
        <taxon>Pseudomonadati</taxon>
        <taxon>Pseudomonadota</taxon>
        <taxon>Gammaproteobacteria</taxon>
        <taxon>Oceanospirillales</taxon>
        <taxon>Oceanospirillaceae</taxon>
        <taxon>Marinobacterium</taxon>
    </lineage>
</organism>